<dbReference type="InterPro" id="IPR032816">
    <property type="entry name" value="VTT_dom"/>
</dbReference>
<comment type="similarity">
    <text evidence="6">Belongs to the TVP38/TMEM64 family.</text>
</comment>
<dbReference type="Proteomes" id="UP000481872">
    <property type="component" value="Unassembled WGS sequence"/>
</dbReference>
<comment type="caution">
    <text evidence="8">The sequence shown here is derived from an EMBL/GenBank/DDBJ whole genome shotgun (WGS) entry which is preliminary data.</text>
</comment>
<evidence type="ECO:0000256" key="5">
    <source>
        <dbReference type="ARBA" id="ARBA00023136"/>
    </source>
</evidence>
<evidence type="ECO:0000256" key="6">
    <source>
        <dbReference type="RuleBase" id="RU366058"/>
    </source>
</evidence>
<dbReference type="InterPro" id="IPR015414">
    <property type="entry name" value="TMEM64"/>
</dbReference>
<evidence type="ECO:0000313" key="8">
    <source>
        <dbReference type="EMBL" id="NEU06296.1"/>
    </source>
</evidence>
<evidence type="ECO:0000256" key="1">
    <source>
        <dbReference type="ARBA" id="ARBA00004651"/>
    </source>
</evidence>
<dbReference type="AlphaFoldDB" id="A0A6M0H6D6"/>
<feature type="transmembrane region" description="Helical" evidence="6">
    <location>
        <begin position="163"/>
        <end position="181"/>
    </location>
</feature>
<evidence type="ECO:0000313" key="9">
    <source>
        <dbReference type="Proteomes" id="UP000481872"/>
    </source>
</evidence>
<dbReference type="PANTHER" id="PTHR12677">
    <property type="entry name" value="GOLGI APPARATUS MEMBRANE PROTEIN TVP38-RELATED"/>
    <property type="match status" value="1"/>
</dbReference>
<feature type="transmembrane region" description="Helical" evidence="6">
    <location>
        <begin position="87"/>
        <end position="107"/>
    </location>
</feature>
<protein>
    <recommendedName>
        <fullName evidence="6">TVP38/TMEM64 family membrane protein</fullName>
    </recommendedName>
</protein>
<feature type="transmembrane region" description="Helical" evidence="6">
    <location>
        <begin position="12"/>
        <end position="32"/>
    </location>
</feature>
<accession>A0A6M0H6D6</accession>
<keyword evidence="9" id="KW-1185">Reference proteome</keyword>
<proteinExistence type="inferred from homology"/>
<dbReference type="PANTHER" id="PTHR12677:SF59">
    <property type="entry name" value="GOLGI APPARATUS MEMBRANE PROTEIN TVP38-RELATED"/>
    <property type="match status" value="1"/>
</dbReference>
<evidence type="ECO:0000259" key="7">
    <source>
        <dbReference type="Pfam" id="PF09335"/>
    </source>
</evidence>
<keyword evidence="5 6" id="KW-0472">Membrane</keyword>
<name>A0A6M0H6D6_9CLOT</name>
<feature type="transmembrane region" description="Helical" evidence="6">
    <location>
        <begin position="132"/>
        <end position="151"/>
    </location>
</feature>
<evidence type="ECO:0000256" key="4">
    <source>
        <dbReference type="ARBA" id="ARBA00022989"/>
    </source>
</evidence>
<keyword evidence="2 6" id="KW-1003">Cell membrane</keyword>
<feature type="transmembrane region" description="Helical" evidence="6">
    <location>
        <begin position="193"/>
        <end position="210"/>
    </location>
</feature>
<feature type="transmembrane region" description="Helical" evidence="6">
    <location>
        <begin position="52"/>
        <end position="75"/>
    </location>
</feature>
<gene>
    <name evidence="8" type="ORF">G3M99_15895</name>
</gene>
<dbReference type="Pfam" id="PF09335">
    <property type="entry name" value="VTT_dom"/>
    <property type="match status" value="1"/>
</dbReference>
<reference evidence="8 9" key="1">
    <citation type="submission" date="2020-02" db="EMBL/GenBank/DDBJ databases">
        <title>Genome assembly of a novel Clostridium senegalense strain.</title>
        <authorList>
            <person name="Gupta T.B."/>
            <person name="Jauregui R."/>
            <person name="Maclean P."/>
            <person name="Nawarathana A."/>
            <person name="Brightwell G."/>
        </authorList>
    </citation>
    <scope>NUCLEOTIDE SEQUENCE [LARGE SCALE GENOMIC DNA]</scope>
    <source>
        <strain evidence="8 9">AGRFS4</strain>
    </source>
</reference>
<organism evidence="8 9">
    <name type="scientific">Clostridium senegalense</name>
    <dbReference type="NCBI Taxonomy" id="1465809"/>
    <lineage>
        <taxon>Bacteria</taxon>
        <taxon>Bacillati</taxon>
        <taxon>Bacillota</taxon>
        <taxon>Clostridia</taxon>
        <taxon>Eubacteriales</taxon>
        <taxon>Clostridiaceae</taxon>
        <taxon>Clostridium</taxon>
    </lineage>
</organism>
<sequence>MHILKKNKYVKIISFIGLLIICYFLFTNTEFLRKASPQQLKEFIESFGKLGPIIYIILFTFVPLTFFPDALLAVAGGMAFGVVKGSLYTIIGAVFGGSLAFFIASYFGKDLILKLTKNKHSFNFLSKGHREFFTVLILRLIPLIPFDIISYGAGLTGIKFKNFLLATIIGIIPGVVVFSNLGDKALDFKSPEFIFAIFMLILLFGISFILKNKLQKSKEIKNS</sequence>
<keyword evidence="4 6" id="KW-1133">Transmembrane helix</keyword>
<dbReference type="EMBL" id="JAAGPU010000039">
    <property type="protein sequence ID" value="NEU06296.1"/>
    <property type="molecule type" value="Genomic_DNA"/>
</dbReference>
<dbReference type="GO" id="GO:0005886">
    <property type="term" value="C:plasma membrane"/>
    <property type="evidence" value="ECO:0007669"/>
    <property type="project" value="UniProtKB-SubCell"/>
</dbReference>
<feature type="domain" description="VTT" evidence="7">
    <location>
        <begin position="67"/>
        <end position="183"/>
    </location>
</feature>
<keyword evidence="3 6" id="KW-0812">Transmembrane</keyword>
<comment type="subcellular location">
    <subcellularLocation>
        <location evidence="1 6">Cell membrane</location>
        <topology evidence="1 6">Multi-pass membrane protein</topology>
    </subcellularLocation>
</comment>
<evidence type="ECO:0000256" key="3">
    <source>
        <dbReference type="ARBA" id="ARBA00022692"/>
    </source>
</evidence>
<evidence type="ECO:0000256" key="2">
    <source>
        <dbReference type="ARBA" id="ARBA00022475"/>
    </source>
</evidence>